<keyword evidence="2" id="KW-1185">Reference proteome</keyword>
<evidence type="ECO:0000313" key="1">
    <source>
        <dbReference type="EMBL" id="KAF7626902.1"/>
    </source>
</evidence>
<dbReference type="OrthoDB" id="5903316at2759"/>
<comment type="caution">
    <text evidence="1">The sequence shown here is derived from an EMBL/GenBank/DDBJ whole genome shotgun (WGS) entry which is preliminary data.</text>
</comment>
<protein>
    <submittedName>
        <fullName evidence="1">Uncharacterized protein</fullName>
    </submittedName>
</protein>
<dbReference type="AlphaFoldDB" id="A0A8S9ZAY3"/>
<dbReference type="EMBL" id="JABEBT010000174">
    <property type="protein sequence ID" value="KAF7626902.1"/>
    <property type="molecule type" value="Genomic_DNA"/>
</dbReference>
<organism evidence="1 2">
    <name type="scientific">Meloidogyne graminicola</name>
    <dbReference type="NCBI Taxonomy" id="189291"/>
    <lineage>
        <taxon>Eukaryota</taxon>
        <taxon>Metazoa</taxon>
        <taxon>Ecdysozoa</taxon>
        <taxon>Nematoda</taxon>
        <taxon>Chromadorea</taxon>
        <taxon>Rhabditida</taxon>
        <taxon>Tylenchina</taxon>
        <taxon>Tylenchomorpha</taxon>
        <taxon>Tylenchoidea</taxon>
        <taxon>Meloidogynidae</taxon>
        <taxon>Meloidogyninae</taxon>
        <taxon>Meloidogyne</taxon>
    </lineage>
</organism>
<evidence type="ECO:0000313" key="2">
    <source>
        <dbReference type="Proteomes" id="UP000605970"/>
    </source>
</evidence>
<reference evidence="1" key="1">
    <citation type="journal article" date="2020" name="Ecol. Evol.">
        <title>Genome structure and content of the rice root-knot nematode (Meloidogyne graminicola).</title>
        <authorList>
            <person name="Phan N.T."/>
            <person name="Danchin E.G.J."/>
            <person name="Klopp C."/>
            <person name="Perfus-Barbeoch L."/>
            <person name="Kozlowski D.K."/>
            <person name="Koutsovoulos G.D."/>
            <person name="Lopez-Roques C."/>
            <person name="Bouchez O."/>
            <person name="Zahm M."/>
            <person name="Besnard G."/>
            <person name="Bellafiore S."/>
        </authorList>
    </citation>
    <scope>NUCLEOTIDE SEQUENCE</scope>
    <source>
        <strain evidence="1">VN-18</strain>
    </source>
</reference>
<proteinExistence type="predicted"/>
<sequence length="215" mass="25259">MEWESYSALDKKQLDNNKYSNLLKKDIKFALETQKEIMSKINKLFNALIKNNNEPIERNYNNKIKNLEFNKNYYRTEIKNETCNHYNNTSNDCEVCENMSKIIELSWDQLYISSDHLLRLLCIKTGESSKVCTIFIKTVIKNLINMGRDLTTNSLLCQVITNSCNNSLHNLNMPGSTGLTCPMCKQMLYKTVQVFYKISDIFFTEHNYSSLRKYY</sequence>
<name>A0A8S9ZAY3_9BILA</name>
<dbReference type="Proteomes" id="UP000605970">
    <property type="component" value="Unassembled WGS sequence"/>
</dbReference>
<gene>
    <name evidence="1" type="ORF">Mgra_00009679</name>
</gene>
<accession>A0A8S9ZAY3</accession>